<dbReference type="Pfam" id="PF00536">
    <property type="entry name" value="SAM_1"/>
    <property type="match status" value="1"/>
</dbReference>
<keyword evidence="3" id="KW-0694">RNA-binding</keyword>
<feature type="domain" description="SAM" evidence="5">
    <location>
        <begin position="1099"/>
        <end position="1159"/>
    </location>
</feature>
<dbReference type="InterPro" id="IPR054727">
    <property type="entry name" value="BICC1_KH"/>
</dbReference>
<evidence type="ECO:0000313" key="6">
    <source>
        <dbReference type="Ensembl" id="ENSGMOP00000010360.2"/>
    </source>
</evidence>
<dbReference type="SUPFAM" id="SSF47769">
    <property type="entry name" value="SAM/Pointed domain"/>
    <property type="match status" value="1"/>
</dbReference>
<feature type="compositionally biased region" description="Low complexity" evidence="4">
    <location>
        <begin position="1009"/>
        <end position="1029"/>
    </location>
</feature>
<dbReference type="InterPro" id="IPR047554">
    <property type="entry name" value="BICC1_KH-I_rpt2"/>
</dbReference>
<dbReference type="Pfam" id="PF22985">
    <property type="entry name" value="KH_BICC1"/>
    <property type="match status" value="2"/>
</dbReference>
<reference evidence="6" key="2">
    <citation type="submission" date="2025-09" db="UniProtKB">
        <authorList>
            <consortium name="Ensembl"/>
        </authorList>
    </citation>
    <scope>IDENTIFICATION</scope>
</reference>
<feature type="compositionally biased region" description="Basic and acidic residues" evidence="4">
    <location>
        <begin position="138"/>
        <end position="147"/>
    </location>
</feature>
<evidence type="ECO:0000256" key="3">
    <source>
        <dbReference type="PROSITE-ProRule" id="PRU00117"/>
    </source>
</evidence>
<dbReference type="SMART" id="SM00454">
    <property type="entry name" value="SAM"/>
    <property type="match status" value="1"/>
</dbReference>
<dbReference type="InterPro" id="IPR047549">
    <property type="entry name" value="BICC1_KH-I_rpt1"/>
</dbReference>
<dbReference type="GeneTree" id="ENSGT00940000166070"/>
<dbReference type="PROSITE" id="PS50084">
    <property type="entry name" value="KH_TYPE_1"/>
    <property type="match status" value="2"/>
</dbReference>
<feature type="compositionally biased region" description="Acidic residues" evidence="4">
    <location>
        <begin position="289"/>
        <end position="300"/>
    </location>
</feature>
<evidence type="ECO:0000256" key="2">
    <source>
        <dbReference type="ARBA" id="ARBA00022737"/>
    </source>
</evidence>
<dbReference type="Gene3D" id="1.10.150.50">
    <property type="entry name" value="Transcription Factor, Ets-1"/>
    <property type="match status" value="1"/>
</dbReference>
<dbReference type="CDD" id="cd22420">
    <property type="entry name" value="KH-I_BICC1_rpt1"/>
    <property type="match status" value="1"/>
</dbReference>
<keyword evidence="7" id="KW-1185">Reference proteome</keyword>
<dbReference type="SUPFAM" id="SSF54791">
    <property type="entry name" value="Eukaryotic type KH-domain (KH-domain type I)"/>
    <property type="match status" value="2"/>
</dbReference>
<feature type="region of interest" description="Disordered" evidence="4">
    <location>
        <begin position="996"/>
        <end position="1029"/>
    </location>
</feature>
<name>A0A8C4Z9X7_GADMO</name>
<dbReference type="Ensembl" id="ENSGMOT00000010642.2">
    <property type="protein sequence ID" value="ENSGMOP00000010360.2"/>
    <property type="gene ID" value="ENSGMOG00000009682.2"/>
</dbReference>
<dbReference type="SMART" id="SM00322">
    <property type="entry name" value="KH"/>
    <property type="match status" value="3"/>
</dbReference>
<evidence type="ECO:0000256" key="1">
    <source>
        <dbReference type="ARBA" id="ARBA00007662"/>
    </source>
</evidence>
<feature type="region of interest" description="Disordered" evidence="4">
    <location>
        <begin position="764"/>
        <end position="793"/>
    </location>
</feature>
<dbReference type="OrthoDB" id="271862at2759"/>
<evidence type="ECO:0000259" key="5">
    <source>
        <dbReference type="PROSITE" id="PS50105"/>
    </source>
</evidence>
<proteinExistence type="inferred from homology"/>
<dbReference type="Gene3D" id="3.30.310.270">
    <property type="match status" value="2"/>
</dbReference>
<reference evidence="6" key="1">
    <citation type="submission" date="2025-08" db="UniProtKB">
        <authorList>
            <consortium name="Ensembl"/>
        </authorList>
    </citation>
    <scope>IDENTIFICATION</scope>
</reference>
<feature type="compositionally biased region" description="Basic and acidic residues" evidence="4">
    <location>
        <begin position="164"/>
        <end position="175"/>
    </location>
</feature>
<sequence length="1197" mass="133618">MATSTTEGSAPSAARVEPQEPDSEPSLGPGSDPQPEPSITHSPDKNQDQVQEQNQDQEQEQDQDQDQDQDRKQDQVQENQEEDQRQNQDQKMDQEKNQTHYQNHDRDKDLEQDQDQVQNKDQDQDQDQDQNQGQNHNHNQDQVKDQDQDQDQDQNQDQNQNHNHNQDQVKDKDQDQYQDQNQDQNQNHNHNQDQVKDKDQDQDRKLDQEPDQKQDQKKNQTHNKKQDQDQVRNQGRDQDQDQNQDQNHNHNHNQDQVKDQDQDQERKQDQEQDQKQDQNHNQTSTLPEREDEEDEEEEEEDGRRKATGPTSEDQGLQGRGSDPDQMEERFRIDRKKLECMLYGPRRGDGLSGEEFFERVMRETDTQVKWPSKLKIGAKSKKDPHVKVEGKRANVLEAKRKILEVLETKVNKVTLKMDVAHTEHSHVIGKGGGNIKNVMGVTSCHIHFPDSNRHNATGEKSNQVSIAGPVGGVEAARRSIRDLQPLALTFDLPASPVPQPQLDAGSPVIQQVSQALGVGVSFRAIPPQPTPAHQSPPAQPLYASRCCVRGLQGNAADVQKAVCVLMELLLGPEVGGQGAGLIVSSQLDVTSQQHLFMLGQNGAHFLAVMHQTQTQIILPDPSAPQSPPSLLVQGSPEGVCLARQQLMDCLPVCLMFDMREEGETDPRRLNQMMQDLEVFISIKPKVKQTSKSVVVKGLERNMSSLYEARRLLLGLDSCEIAKVTQPTPDPTNGLTHYWLSMLLQQLRLAEQGPLFSQVAMGSQCHNNKPRPSMPPGLTTPTEEGRSGLSWTGSDCRPLEKILENEDHSGQSEQERGGPMLMTSAEAGEAVTNGGHAPRMLSGRRGSLQGPEHCRVFSLGRRHSTGQALTHRLLSGELEGGAKRDRRNSLRREVILVHDVLDESSLRDDESSLGDEDYDYEQKKLLASRAMQRKPMVTEVQTPTDHWSGLGFSKSMPAEAVKELRNVSRRSYKPYLSDGSASQQLAWAHQALRDRACNGSNSDNWRDRRGSASSVSSVPTSSSSSSSPSSPPAQFSSFFSSSASSGNPLPPFVSSSCNRGRGNDKVADSFLCSSGSYFEGGASCSRRASTCSQRSPSPLEDDLPEVLCQLGLGKYVDVLHQQEIDYQTFLTLSDEDLKEVGVSTFGARRKMLLAICELTRSKRRLSDTSSVKSVYLEGGASGRLPPIVDLEVAGQSKHW</sequence>
<dbReference type="Pfam" id="PF24234">
    <property type="entry name" value="KH_BICC1_1st"/>
    <property type="match status" value="1"/>
</dbReference>
<dbReference type="PANTHER" id="PTHR10627:SF59">
    <property type="entry name" value="BICAUDAL C HOMOLOG 2"/>
    <property type="match status" value="1"/>
</dbReference>
<feature type="compositionally biased region" description="Low complexity" evidence="4">
    <location>
        <begin position="177"/>
        <end position="189"/>
    </location>
</feature>
<feature type="compositionally biased region" description="Basic and acidic residues" evidence="4">
    <location>
        <begin position="252"/>
        <end position="278"/>
    </location>
</feature>
<comment type="similarity">
    <text evidence="1">Belongs to the BicC family.</text>
</comment>
<gene>
    <name evidence="6" type="primary">bicc2</name>
</gene>
<dbReference type="Proteomes" id="UP000694546">
    <property type="component" value="Chromosome 10"/>
</dbReference>
<feature type="compositionally biased region" description="Basic and acidic residues" evidence="4">
    <location>
        <begin position="190"/>
        <end position="239"/>
    </location>
</feature>
<dbReference type="CDD" id="cd22421">
    <property type="entry name" value="KH-I_BICC1_rpt2"/>
    <property type="match status" value="1"/>
</dbReference>
<dbReference type="PROSITE" id="PS50105">
    <property type="entry name" value="SAM_DOMAIN"/>
    <property type="match status" value="1"/>
</dbReference>
<organism evidence="6 7">
    <name type="scientific">Gadus morhua</name>
    <name type="common">Atlantic cod</name>
    <dbReference type="NCBI Taxonomy" id="8049"/>
    <lineage>
        <taxon>Eukaryota</taxon>
        <taxon>Metazoa</taxon>
        <taxon>Chordata</taxon>
        <taxon>Craniata</taxon>
        <taxon>Vertebrata</taxon>
        <taxon>Euteleostomi</taxon>
        <taxon>Actinopterygii</taxon>
        <taxon>Neopterygii</taxon>
        <taxon>Teleostei</taxon>
        <taxon>Neoteleostei</taxon>
        <taxon>Acanthomorphata</taxon>
        <taxon>Zeiogadaria</taxon>
        <taxon>Gadariae</taxon>
        <taxon>Gadiformes</taxon>
        <taxon>Gadoidei</taxon>
        <taxon>Gadidae</taxon>
        <taxon>Gadus</taxon>
    </lineage>
</organism>
<dbReference type="InterPro" id="IPR001660">
    <property type="entry name" value="SAM"/>
</dbReference>
<dbReference type="InterPro" id="IPR036612">
    <property type="entry name" value="KH_dom_type_1_sf"/>
</dbReference>
<dbReference type="InterPro" id="IPR004088">
    <property type="entry name" value="KH_dom_type_1"/>
</dbReference>
<dbReference type="GO" id="GO:0005737">
    <property type="term" value="C:cytoplasm"/>
    <property type="evidence" value="ECO:0007669"/>
    <property type="project" value="TreeGrafter"/>
</dbReference>
<dbReference type="AlphaFoldDB" id="A0A8C4Z9X7"/>
<feature type="region of interest" description="Disordered" evidence="4">
    <location>
        <begin position="1"/>
        <end position="327"/>
    </location>
</feature>
<protein>
    <submittedName>
        <fullName evidence="6">Bicaudal C homolog 2</fullName>
    </submittedName>
</protein>
<keyword evidence="2" id="KW-0677">Repeat</keyword>
<dbReference type="InterPro" id="IPR013761">
    <property type="entry name" value="SAM/pointed_sf"/>
</dbReference>
<accession>A0A8C4Z9X7</accession>
<evidence type="ECO:0000256" key="4">
    <source>
        <dbReference type="SAM" id="MobiDB-lite"/>
    </source>
</evidence>
<evidence type="ECO:0000313" key="7">
    <source>
        <dbReference type="Proteomes" id="UP000694546"/>
    </source>
</evidence>
<dbReference type="InterPro" id="IPR004087">
    <property type="entry name" value="KH_dom"/>
</dbReference>
<dbReference type="GO" id="GO:0003723">
    <property type="term" value="F:RNA binding"/>
    <property type="evidence" value="ECO:0007669"/>
    <property type="project" value="UniProtKB-UniRule"/>
</dbReference>
<feature type="compositionally biased region" description="Basic and acidic residues" evidence="4">
    <location>
        <begin position="82"/>
        <end position="111"/>
    </location>
</feature>
<dbReference type="Pfam" id="PF00013">
    <property type="entry name" value="KH_1"/>
    <property type="match status" value="1"/>
</dbReference>
<dbReference type="PANTHER" id="PTHR10627">
    <property type="entry name" value="SCP160"/>
    <property type="match status" value="1"/>
</dbReference>
<feature type="compositionally biased region" description="Acidic residues" evidence="4">
    <location>
        <begin position="55"/>
        <end position="67"/>
    </location>
</feature>